<keyword evidence="4 7" id="KW-0812">Transmembrane</keyword>
<dbReference type="Pfam" id="PF01545">
    <property type="entry name" value="Cation_efflux"/>
    <property type="match status" value="1"/>
</dbReference>
<dbReference type="InterPro" id="IPR027470">
    <property type="entry name" value="Cation_efflux_CTD"/>
</dbReference>
<feature type="domain" description="Cation efflux protein transmembrane" evidence="8">
    <location>
        <begin position="17"/>
        <end position="207"/>
    </location>
</feature>
<evidence type="ECO:0000313" key="10">
    <source>
        <dbReference type="EMBL" id="CZQ97017.1"/>
    </source>
</evidence>
<keyword evidence="5 7" id="KW-1133">Transmembrane helix</keyword>
<organism evidence="10 12">
    <name type="scientific">Trichococcus ilyis</name>
    <dbReference type="NCBI Taxonomy" id="640938"/>
    <lineage>
        <taxon>Bacteria</taxon>
        <taxon>Bacillati</taxon>
        <taxon>Bacillota</taxon>
        <taxon>Bacilli</taxon>
        <taxon>Lactobacillales</taxon>
        <taxon>Carnobacteriaceae</taxon>
        <taxon>Trichococcus</taxon>
    </lineage>
</organism>
<evidence type="ECO:0000256" key="5">
    <source>
        <dbReference type="ARBA" id="ARBA00022989"/>
    </source>
</evidence>
<evidence type="ECO:0000313" key="13">
    <source>
        <dbReference type="Proteomes" id="UP000199280"/>
    </source>
</evidence>
<dbReference type="GO" id="GO:0016020">
    <property type="term" value="C:membrane"/>
    <property type="evidence" value="ECO:0007669"/>
    <property type="project" value="UniProtKB-SubCell"/>
</dbReference>
<dbReference type="RefSeq" id="WP_068622849.1">
    <property type="nucleotide sequence ID" value="NZ_FJNB01000009.1"/>
</dbReference>
<dbReference type="InterPro" id="IPR050291">
    <property type="entry name" value="CDF_Transporter"/>
</dbReference>
<feature type="domain" description="Cation efflux protein cytoplasmic" evidence="9">
    <location>
        <begin position="215"/>
        <end position="287"/>
    </location>
</feature>
<evidence type="ECO:0000256" key="1">
    <source>
        <dbReference type="ARBA" id="ARBA00004141"/>
    </source>
</evidence>
<comment type="subcellular location">
    <subcellularLocation>
        <location evidence="1">Membrane</location>
        <topology evidence="1">Multi-pass membrane protein</topology>
    </subcellularLocation>
</comment>
<proteinExistence type="inferred from homology"/>
<dbReference type="InterPro" id="IPR027469">
    <property type="entry name" value="Cation_efflux_TMD_sf"/>
</dbReference>
<dbReference type="SUPFAM" id="SSF161111">
    <property type="entry name" value="Cation efflux protein transmembrane domain-like"/>
    <property type="match status" value="1"/>
</dbReference>
<dbReference type="PANTHER" id="PTHR43840:SF50">
    <property type="entry name" value="MANGANESE EFFLUX SYSTEM PROTEIN MNES"/>
    <property type="match status" value="1"/>
</dbReference>
<dbReference type="SUPFAM" id="SSF160240">
    <property type="entry name" value="Cation efflux protein cytoplasmic domain-like"/>
    <property type="match status" value="1"/>
</dbReference>
<dbReference type="InterPro" id="IPR036837">
    <property type="entry name" value="Cation_efflux_CTD_sf"/>
</dbReference>
<reference evidence="11 13" key="2">
    <citation type="submission" date="2016-10" db="EMBL/GenBank/DDBJ databases">
        <authorList>
            <person name="Varghese N."/>
            <person name="Submissions S."/>
        </authorList>
    </citation>
    <scope>NUCLEOTIDE SEQUENCE [LARGE SCALE GENOMIC DNA]</scope>
    <source>
        <strain evidence="11 13">DSM 22150</strain>
    </source>
</reference>
<feature type="transmembrane region" description="Helical" evidence="7">
    <location>
        <begin position="86"/>
        <end position="105"/>
    </location>
</feature>
<dbReference type="STRING" id="640938.TR210_1440"/>
<dbReference type="InterPro" id="IPR002524">
    <property type="entry name" value="Cation_efflux"/>
</dbReference>
<evidence type="ECO:0000313" key="11">
    <source>
        <dbReference type="EMBL" id="SEJ53538.1"/>
    </source>
</evidence>
<keyword evidence="13" id="KW-1185">Reference proteome</keyword>
<evidence type="ECO:0000256" key="3">
    <source>
        <dbReference type="ARBA" id="ARBA00022448"/>
    </source>
</evidence>
<gene>
    <name evidence="11" type="ORF">SAMN05216375_11656</name>
    <name evidence="10" type="ORF">TR210_1440</name>
</gene>
<dbReference type="Gene3D" id="1.20.1510.10">
    <property type="entry name" value="Cation efflux protein transmembrane domain"/>
    <property type="match status" value="1"/>
</dbReference>
<dbReference type="OrthoDB" id="9806522at2"/>
<dbReference type="EMBL" id="FNYT01000016">
    <property type="protein sequence ID" value="SEJ53538.1"/>
    <property type="molecule type" value="Genomic_DNA"/>
</dbReference>
<evidence type="ECO:0000256" key="2">
    <source>
        <dbReference type="ARBA" id="ARBA00008114"/>
    </source>
</evidence>
<dbReference type="FunFam" id="1.20.1510.10:FF:000006">
    <property type="entry name" value="Divalent cation efflux transporter"/>
    <property type="match status" value="1"/>
</dbReference>
<keyword evidence="3" id="KW-0813">Transport</keyword>
<evidence type="ECO:0000256" key="4">
    <source>
        <dbReference type="ARBA" id="ARBA00022692"/>
    </source>
</evidence>
<evidence type="ECO:0000259" key="9">
    <source>
        <dbReference type="Pfam" id="PF16916"/>
    </source>
</evidence>
<feature type="transmembrane region" description="Helical" evidence="7">
    <location>
        <begin position="117"/>
        <end position="136"/>
    </location>
</feature>
<dbReference type="GO" id="GO:0008324">
    <property type="term" value="F:monoatomic cation transmembrane transporter activity"/>
    <property type="evidence" value="ECO:0007669"/>
    <property type="project" value="InterPro"/>
</dbReference>
<accession>A0A143YTZ9</accession>
<dbReference type="PANTHER" id="PTHR43840">
    <property type="entry name" value="MITOCHONDRIAL METAL TRANSPORTER 1-RELATED"/>
    <property type="match status" value="1"/>
</dbReference>
<dbReference type="EMBL" id="FJNB01000009">
    <property type="protein sequence ID" value="CZQ97017.1"/>
    <property type="molecule type" value="Genomic_DNA"/>
</dbReference>
<feature type="transmembrane region" description="Helical" evidence="7">
    <location>
        <begin position="20"/>
        <end position="40"/>
    </location>
</feature>
<comment type="similarity">
    <text evidence="2">Belongs to the cation diffusion facilitator (CDF) transporter (TC 2.A.4) family.</text>
</comment>
<dbReference type="Proteomes" id="UP000076878">
    <property type="component" value="Unassembled WGS sequence"/>
</dbReference>
<dbReference type="AlphaFoldDB" id="A0A143YTZ9"/>
<evidence type="ECO:0000256" key="6">
    <source>
        <dbReference type="ARBA" id="ARBA00023136"/>
    </source>
</evidence>
<dbReference type="Pfam" id="PF16916">
    <property type="entry name" value="ZT_dimer"/>
    <property type="match status" value="1"/>
</dbReference>
<evidence type="ECO:0000256" key="7">
    <source>
        <dbReference type="SAM" id="Phobius"/>
    </source>
</evidence>
<dbReference type="NCBIfam" id="TIGR01297">
    <property type="entry name" value="CDF"/>
    <property type="match status" value="1"/>
</dbReference>
<evidence type="ECO:0000313" key="12">
    <source>
        <dbReference type="Proteomes" id="UP000076878"/>
    </source>
</evidence>
<dbReference type="Proteomes" id="UP000199280">
    <property type="component" value="Unassembled WGS sequence"/>
</dbReference>
<dbReference type="Gene3D" id="3.30.70.1350">
    <property type="entry name" value="Cation efflux protein, cytoplasmic domain"/>
    <property type="match status" value="1"/>
</dbReference>
<name>A0A143YTZ9_9LACT</name>
<sequence>MNERYKDLRLAEQGARLSMVAYVTLSFAKLFIGNAFGSAALSADGLNNFTDVISTVAVMIGLRIARRPADEDHPYGHWKAETIASLATSFLMLLVGLQVLFSSFSKLTGGEFTTPDVLSGVTALIAGFIMTGVYVYNNRLAERINSIGLAASAKDNLSDALTSFAAAIAIFGSIFGLYWLDGVMAVIVGIVIIKTAIDIFRESAFSLSDGFETNHLAEYRQAILEIPDVQDVTTLAARSYGANVYVDVTILLDPELTVLRSHEITEQVEERLRTAFNVFEIDVHVEPLTH</sequence>
<reference evidence="10 12" key="1">
    <citation type="submission" date="2016-02" db="EMBL/GenBank/DDBJ databases">
        <authorList>
            <person name="Wen L."/>
            <person name="He K."/>
            <person name="Yang H."/>
        </authorList>
    </citation>
    <scope>NUCLEOTIDE SEQUENCE [LARGE SCALE GENOMIC DNA]</scope>
    <source>
        <strain evidence="10">Trichococcus_R210</strain>
    </source>
</reference>
<evidence type="ECO:0000259" key="8">
    <source>
        <dbReference type="Pfam" id="PF01545"/>
    </source>
</evidence>
<dbReference type="InterPro" id="IPR058533">
    <property type="entry name" value="Cation_efflux_TM"/>
</dbReference>
<protein>
    <submittedName>
        <fullName evidence="11">Cation diffusion facilitator family transporter</fullName>
    </submittedName>
    <submittedName>
        <fullName evidence="10">Cation efflux protein</fullName>
    </submittedName>
</protein>
<keyword evidence="6 7" id="KW-0472">Membrane</keyword>
<feature type="transmembrane region" description="Helical" evidence="7">
    <location>
        <begin position="157"/>
        <end position="177"/>
    </location>
</feature>